<keyword evidence="1" id="KW-0472">Membrane</keyword>
<dbReference type="RefSeq" id="XP_062676922.1">
    <property type="nucleotide sequence ID" value="XM_062825238.1"/>
</dbReference>
<name>A0AAE0MJC4_9PEZI</name>
<feature type="non-terminal residue" evidence="2">
    <location>
        <position position="1"/>
    </location>
</feature>
<reference evidence="2" key="1">
    <citation type="journal article" date="2023" name="Mol. Phylogenet. Evol.">
        <title>Genome-scale phylogeny and comparative genomics of the fungal order Sordariales.</title>
        <authorList>
            <person name="Hensen N."/>
            <person name="Bonometti L."/>
            <person name="Westerberg I."/>
            <person name="Brannstrom I.O."/>
            <person name="Guillou S."/>
            <person name="Cros-Aarteil S."/>
            <person name="Calhoun S."/>
            <person name="Haridas S."/>
            <person name="Kuo A."/>
            <person name="Mondo S."/>
            <person name="Pangilinan J."/>
            <person name="Riley R."/>
            <person name="LaButti K."/>
            <person name="Andreopoulos B."/>
            <person name="Lipzen A."/>
            <person name="Chen C."/>
            <person name="Yan M."/>
            <person name="Daum C."/>
            <person name="Ng V."/>
            <person name="Clum A."/>
            <person name="Steindorff A."/>
            <person name="Ohm R.A."/>
            <person name="Martin F."/>
            <person name="Silar P."/>
            <person name="Natvig D.O."/>
            <person name="Lalanne C."/>
            <person name="Gautier V."/>
            <person name="Ament-Velasquez S.L."/>
            <person name="Kruys A."/>
            <person name="Hutchinson M.I."/>
            <person name="Powell A.J."/>
            <person name="Barry K."/>
            <person name="Miller A.N."/>
            <person name="Grigoriev I.V."/>
            <person name="Debuchy R."/>
            <person name="Gladieux P."/>
            <person name="Hiltunen Thoren M."/>
            <person name="Johannesson H."/>
        </authorList>
    </citation>
    <scope>NUCLEOTIDE SEQUENCE</scope>
    <source>
        <strain evidence="2">CBS 560.94</strain>
    </source>
</reference>
<accession>A0AAE0MJC4</accession>
<evidence type="ECO:0000313" key="2">
    <source>
        <dbReference type="EMBL" id="KAK3334756.1"/>
    </source>
</evidence>
<gene>
    <name evidence="2" type="ORF">B0H65DRAFT_436327</name>
</gene>
<dbReference type="GeneID" id="87862392"/>
<feature type="transmembrane region" description="Helical" evidence="1">
    <location>
        <begin position="32"/>
        <end position="52"/>
    </location>
</feature>
<evidence type="ECO:0000256" key="1">
    <source>
        <dbReference type="SAM" id="Phobius"/>
    </source>
</evidence>
<protein>
    <submittedName>
        <fullName evidence="2">Uncharacterized protein</fullName>
    </submittedName>
</protein>
<keyword evidence="1" id="KW-1133">Transmembrane helix</keyword>
<dbReference type="Proteomes" id="UP001278500">
    <property type="component" value="Unassembled WGS sequence"/>
</dbReference>
<dbReference type="AlphaFoldDB" id="A0AAE0MJC4"/>
<reference evidence="2" key="2">
    <citation type="submission" date="2023-06" db="EMBL/GenBank/DDBJ databases">
        <authorList>
            <consortium name="Lawrence Berkeley National Laboratory"/>
            <person name="Haridas S."/>
            <person name="Hensen N."/>
            <person name="Bonometti L."/>
            <person name="Westerberg I."/>
            <person name="Brannstrom I.O."/>
            <person name="Guillou S."/>
            <person name="Cros-Aarteil S."/>
            <person name="Calhoun S."/>
            <person name="Kuo A."/>
            <person name="Mondo S."/>
            <person name="Pangilinan J."/>
            <person name="Riley R."/>
            <person name="Labutti K."/>
            <person name="Andreopoulos B."/>
            <person name="Lipzen A."/>
            <person name="Chen C."/>
            <person name="Yanf M."/>
            <person name="Daum C."/>
            <person name="Ng V."/>
            <person name="Clum A."/>
            <person name="Steindorff A."/>
            <person name="Ohm R."/>
            <person name="Martin F."/>
            <person name="Silar P."/>
            <person name="Natvig D."/>
            <person name="Lalanne C."/>
            <person name="Gautier V."/>
            <person name="Ament-Velasquez S.L."/>
            <person name="Kruys A."/>
            <person name="Hutchinson M.I."/>
            <person name="Powell A.J."/>
            <person name="Barry K."/>
            <person name="Miller A.N."/>
            <person name="Grigoriev I.V."/>
            <person name="Debuchy R."/>
            <person name="Gladieux P."/>
            <person name="Thoren M.H."/>
            <person name="Johannesson H."/>
        </authorList>
    </citation>
    <scope>NUCLEOTIDE SEQUENCE</scope>
    <source>
        <strain evidence="2">CBS 560.94</strain>
    </source>
</reference>
<evidence type="ECO:0000313" key="3">
    <source>
        <dbReference type="Proteomes" id="UP001278500"/>
    </source>
</evidence>
<organism evidence="2 3">
    <name type="scientific">Neurospora tetraspora</name>
    <dbReference type="NCBI Taxonomy" id="94610"/>
    <lineage>
        <taxon>Eukaryota</taxon>
        <taxon>Fungi</taxon>
        <taxon>Dikarya</taxon>
        <taxon>Ascomycota</taxon>
        <taxon>Pezizomycotina</taxon>
        <taxon>Sordariomycetes</taxon>
        <taxon>Sordariomycetidae</taxon>
        <taxon>Sordariales</taxon>
        <taxon>Sordariaceae</taxon>
        <taxon>Neurospora</taxon>
    </lineage>
</organism>
<keyword evidence="1" id="KW-0812">Transmembrane</keyword>
<keyword evidence="3" id="KW-1185">Reference proteome</keyword>
<dbReference type="EMBL" id="JAUEPP010000009">
    <property type="protein sequence ID" value="KAK3334756.1"/>
    <property type="molecule type" value="Genomic_DNA"/>
</dbReference>
<comment type="caution">
    <text evidence="2">The sequence shown here is derived from an EMBL/GenBank/DDBJ whole genome shotgun (WGS) entry which is preliminary data.</text>
</comment>
<proteinExistence type="predicted"/>
<sequence length="78" mass="9508">DNTDPKYFYDYICKTVSKVINKIRTNIFEKYITLYCGNFNSISSFFIRYNLLRKRITKYSLKIDNKVKVLNFYNIVKR</sequence>